<reference evidence="1 2" key="2">
    <citation type="journal article" date="2018" name="Plant J.">
        <title>The Physcomitrella patens chromosome-scale assembly reveals moss genome structure and evolution.</title>
        <authorList>
            <person name="Lang D."/>
            <person name="Ullrich K.K."/>
            <person name="Murat F."/>
            <person name="Fuchs J."/>
            <person name="Jenkins J."/>
            <person name="Haas F.B."/>
            <person name="Piednoel M."/>
            <person name="Gundlach H."/>
            <person name="Van Bel M."/>
            <person name="Meyberg R."/>
            <person name="Vives C."/>
            <person name="Morata J."/>
            <person name="Symeonidi A."/>
            <person name="Hiss M."/>
            <person name="Muchero W."/>
            <person name="Kamisugi Y."/>
            <person name="Saleh O."/>
            <person name="Blanc G."/>
            <person name="Decker E.L."/>
            <person name="van Gessel N."/>
            <person name="Grimwood J."/>
            <person name="Hayes R.D."/>
            <person name="Graham S.W."/>
            <person name="Gunter L.E."/>
            <person name="McDaniel S.F."/>
            <person name="Hoernstein S.N.W."/>
            <person name="Larsson A."/>
            <person name="Li F.W."/>
            <person name="Perroud P.F."/>
            <person name="Phillips J."/>
            <person name="Ranjan P."/>
            <person name="Rokshar D.S."/>
            <person name="Rothfels C.J."/>
            <person name="Schneider L."/>
            <person name="Shu S."/>
            <person name="Stevenson D.W."/>
            <person name="Thummler F."/>
            <person name="Tillich M."/>
            <person name="Villarreal Aguilar J.C."/>
            <person name="Widiez T."/>
            <person name="Wong G.K."/>
            <person name="Wymore A."/>
            <person name="Zhang Y."/>
            <person name="Zimmer A.D."/>
            <person name="Quatrano R.S."/>
            <person name="Mayer K.F.X."/>
            <person name="Goodstein D."/>
            <person name="Casacuberta J.M."/>
            <person name="Vandepoele K."/>
            <person name="Reski R."/>
            <person name="Cuming A.C."/>
            <person name="Tuskan G.A."/>
            <person name="Maumus F."/>
            <person name="Salse J."/>
            <person name="Schmutz J."/>
            <person name="Rensing S.A."/>
        </authorList>
    </citation>
    <scope>NUCLEOTIDE SEQUENCE [LARGE SCALE GENOMIC DNA]</scope>
    <source>
        <strain evidence="1 2">cv. Gransden 2004</strain>
    </source>
</reference>
<sequence>MWRKLLCSRSSLVSSQIMKYPWSSYFRWIFLNTNNNFANVMDYPEASMEYIITLSRRVLTQPL</sequence>
<dbReference type="Gramene" id="Pp3c23_9800V3.2">
    <property type="protein sequence ID" value="Pp3c23_9800V3.2"/>
    <property type="gene ID" value="Pp3c23_9800"/>
</dbReference>
<reference evidence="1 2" key="1">
    <citation type="journal article" date="2008" name="Science">
        <title>The Physcomitrella genome reveals evolutionary insights into the conquest of land by plants.</title>
        <authorList>
            <person name="Rensing S."/>
            <person name="Lang D."/>
            <person name="Zimmer A."/>
            <person name="Terry A."/>
            <person name="Salamov A."/>
            <person name="Shapiro H."/>
            <person name="Nishiyama T."/>
            <person name="Perroud P.-F."/>
            <person name="Lindquist E."/>
            <person name="Kamisugi Y."/>
            <person name="Tanahashi T."/>
            <person name="Sakakibara K."/>
            <person name="Fujita T."/>
            <person name="Oishi K."/>
            <person name="Shin-I T."/>
            <person name="Kuroki Y."/>
            <person name="Toyoda A."/>
            <person name="Suzuki Y."/>
            <person name="Hashimoto A."/>
            <person name="Yamaguchi K."/>
            <person name="Sugano A."/>
            <person name="Kohara Y."/>
            <person name="Fujiyama A."/>
            <person name="Anterola A."/>
            <person name="Aoki S."/>
            <person name="Ashton N."/>
            <person name="Barbazuk W.B."/>
            <person name="Barker E."/>
            <person name="Bennetzen J."/>
            <person name="Bezanilla M."/>
            <person name="Blankenship R."/>
            <person name="Cho S.H."/>
            <person name="Dutcher S."/>
            <person name="Estelle M."/>
            <person name="Fawcett J.A."/>
            <person name="Gundlach H."/>
            <person name="Hanada K."/>
            <person name="Heyl A."/>
            <person name="Hicks K.A."/>
            <person name="Hugh J."/>
            <person name="Lohr M."/>
            <person name="Mayer K."/>
            <person name="Melkozernov A."/>
            <person name="Murata T."/>
            <person name="Nelson D."/>
            <person name="Pils B."/>
            <person name="Prigge M."/>
            <person name="Reiss B."/>
            <person name="Renner T."/>
            <person name="Rombauts S."/>
            <person name="Rushton P."/>
            <person name="Sanderfoot A."/>
            <person name="Schween G."/>
            <person name="Shiu S.-H."/>
            <person name="Stueber K."/>
            <person name="Theodoulou F.L."/>
            <person name="Tu H."/>
            <person name="Van de Peer Y."/>
            <person name="Verrier P.J."/>
            <person name="Waters E."/>
            <person name="Wood A."/>
            <person name="Yang L."/>
            <person name="Cove D."/>
            <person name="Cuming A."/>
            <person name="Hasebe M."/>
            <person name="Lucas S."/>
            <person name="Mishler D.B."/>
            <person name="Reski R."/>
            <person name="Grigoriev I."/>
            <person name="Quatrano R.S."/>
            <person name="Boore J.L."/>
        </authorList>
    </citation>
    <scope>NUCLEOTIDE SEQUENCE [LARGE SCALE GENOMIC DNA]</scope>
    <source>
        <strain evidence="1 2">cv. Gransden 2004</strain>
    </source>
</reference>
<dbReference type="EnsemblPlants" id="Pp3c23_9800V3.2">
    <property type="protein sequence ID" value="Pp3c23_9800V3.2"/>
    <property type="gene ID" value="Pp3c23_9800"/>
</dbReference>
<dbReference type="EMBL" id="ABEU02000023">
    <property type="status" value="NOT_ANNOTATED_CDS"/>
    <property type="molecule type" value="Genomic_DNA"/>
</dbReference>
<dbReference type="AlphaFoldDB" id="A0A7I4CTK1"/>
<organism evidence="1 2">
    <name type="scientific">Physcomitrium patens</name>
    <name type="common">Spreading-leaved earth moss</name>
    <name type="synonym">Physcomitrella patens</name>
    <dbReference type="NCBI Taxonomy" id="3218"/>
    <lineage>
        <taxon>Eukaryota</taxon>
        <taxon>Viridiplantae</taxon>
        <taxon>Streptophyta</taxon>
        <taxon>Embryophyta</taxon>
        <taxon>Bryophyta</taxon>
        <taxon>Bryophytina</taxon>
        <taxon>Bryopsida</taxon>
        <taxon>Funariidae</taxon>
        <taxon>Funariales</taxon>
        <taxon>Funariaceae</taxon>
        <taxon>Physcomitrium</taxon>
    </lineage>
</organism>
<reference evidence="1" key="3">
    <citation type="submission" date="2020-12" db="UniProtKB">
        <authorList>
            <consortium name="EnsemblPlants"/>
        </authorList>
    </citation>
    <scope>IDENTIFICATION</scope>
</reference>
<evidence type="ECO:0000313" key="1">
    <source>
        <dbReference type="EnsemblPlants" id="Pp3c23_9800V3.2"/>
    </source>
</evidence>
<dbReference type="Proteomes" id="UP000006727">
    <property type="component" value="Chromosome 23"/>
</dbReference>
<accession>A0A7I4CTK1</accession>
<keyword evidence="2" id="KW-1185">Reference proteome</keyword>
<protein>
    <submittedName>
        <fullName evidence="1">Uncharacterized protein</fullName>
    </submittedName>
</protein>
<evidence type="ECO:0000313" key="2">
    <source>
        <dbReference type="Proteomes" id="UP000006727"/>
    </source>
</evidence>
<proteinExistence type="predicted"/>
<name>A0A7I4CTK1_PHYPA</name>